<protein>
    <recommendedName>
        <fullName evidence="3">FAD-binding FR-type domain-containing protein</fullName>
    </recommendedName>
</protein>
<proteinExistence type="predicted"/>
<accession>A0ABW1T0D4</accession>
<keyword evidence="2" id="KW-1185">Reference proteome</keyword>
<dbReference type="EMBL" id="JBHSTI010000008">
    <property type="protein sequence ID" value="MFC6238173.1"/>
    <property type="molecule type" value="Genomic_DNA"/>
</dbReference>
<reference evidence="2" key="1">
    <citation type="journal article" date="2019" name="Int. J. Syst. Evol. Microbiol.">
        <title>The Global Catalogue of Microorganisms (GCM) 10K type strain sequencing project: providing services to taxonomists for standard genome sequencing and annotation.</title>
        <authorList>
            <consortium name="The Broad Institute Genomics Platform"/>
            <consortium name="The Broad Institute Genome Sequencing Center for Infectious Disease"/>
            <person name="Wu L."/>
            <person name="Ma J."/>
        </authorList>
    </citation>
    <scope>NUCLEOTIDE SEQUENCE [LARGE SCALE GENOMIC DNA]</scope>
    <source>
        <strain evidence="2">CGMCC 4.7317</strain>
    </source>
</reference>
<dbReference type="SUPFAM" id="SSF63380">
    <property type="entry name" value="Riboflavin synthase domain-like"/>
    <property type="match status" value="1"/>
</dbReference>
<evidence type="ECO:0008006" key="3">
    <source>
        <dbReference type="Google" id="ProtNLM"/>
    </source>
</evidence>
<organism evidence="1 2">
    <name type="scientific">Longivirga aurantiaca</name>
    <dbReference type="NCBI Taxonomy" id="1837743"/>
    <lineage>
        <taxon>Bacteria</taxon>
        <taxon>Bacillati</taxon>
        <taxon>Actinomycetota</taxon>
        <taxon>Actinomycetes</taxon>
        <taxon>Sporichthyales</taxon>
        <taxon>Sporichthyaceae</taxon>
        <taxon>Longivirga</taxon>
    </lineage>
</organism>
<name>A0ABW1T0D4_9ACTN</name>
<evidence type="ECO:0000313" key="1">
    <source>
        <dbReference type="EMBL" id="MFC6238173.1"/>
    </source>
</evidence>
<dbReference type="InterPro" id="IPR017938">
    <property type="entry name" value="Riboflavin_synthase-like_b-brl"/>
</dbReference>
<sequence>MTIKPLRVADQPDPLRPVRVEHGTVLSIAEVGPAVFDLVVATGSPVPFRPGQFAIVHGPQDQRRC</sequence>
<gene>
    <name evidence="1" type="ORF">ACFQGU_09805</name>
</gene>
<evidence type="ECO:0000313" key="2">
    <source>
        <dbReference type="Proteomes" id="UP001596138"/>
    </source>
</evidence>
<dbReference type="RefSeq" id="WP_386766152.1">
    <property type="nucleotide sequence ID" value="NZ_JBHSTI010000008.1"/>
</dbReference>
<comment type="caution">
    <text evidence="1">The sequence shown here is derived from an EMBL/GenBank/DDBJ whole genome shotgun (WGS) entry which is preliminary data.</text>
</comment>
<dbReference type="Proteomes" id="UP001596138">
    <property type="component" value="Unassembled WGS sequence"/>
</dbReference>